<keyword evidence="1" id="KW-0732">Signal</keyword>
<dbReference type="InterPro" id="IPR020915">
    <property type="entry name" value="UPF0311"/>
</dbReference>
<dbReference type="AlphaFoldDB" id="A0A0G9MYH1"/>
<dbReference type="OrthoDB" id="5294829at2"/>
<dbReference type="Proteomes" id="UP000053464">
    <property type="component" value="Unassembled WGS sequence"/>
</dbReference>
<proteinExistence type="predicted"/>
<evidence type="ECO:0000256" key="1">
    <source>
        <dbReference type="SAM" id="SignalP"/>
    </source>
</evidence>
<evidence type="ECO:0000313" key="3">
    <source>
        <dbReference type="Proteomes" id="UP000053464"/>
    </source>
</evidence>
<comment type="caution">
    <text evidence="2">The sequence shown here is derived from an EMBL/GenBank/DDBJ whole genome shotgun (WGS) entry which is preliminary data.</text>
</comment>
<protein>
    <submittedName>
        <fullName evidence="2">Uncharacterized protein</fullName>
    </submittedName>
</protein>
<keyword evidence="3" id="KW-1185">Reference proteome</keyword>
<dbReference type="PANTHER" id="PTHR37315:SF1">
    <property type="entry name" value="UPF0311 PROTEIN BLR7842"/>
    <property type="match status" value="1"/>
</dbReference>
<evidence type="ECO:0000313" key="2">
    <source>
        <dbReference type="EMBL" id="KLE35745.1"/>
    </source>
</evidence>
<dbReference type="EMBL" id="LBHB01000001">
    <property type="protein sequence ID" value="KLE35745.1"/>
    <property type="molecule type" value="Genomic_DNA"/>
</dbReference>
<organism evidence="2 3">
    <name type="scientific">Aurantiacibacter luteus</name>
    <dbReference type="NCBI Taxonomy" id="1581420"/>
    <lineage>
        <taxon>Bacteria</taxon>
        <taxon>Pseudomonadati</taxon>
        <taxon>Pseudomonadota</taxon>
        <taxon>Alphaproteobacteria</taxon>
        <taxon>Sphingomonadales</taxon>
        <taxon>Erythrobacteraceae</taxon>
        <taxon>Aurantiacibacter</taxon>
    </lineage>
</organism>
<feature type="chain" id="PRO_5002579521" evidence="1">
    <location>
        <begin position="21"/>
        <end position="166"/>
    </location>
</feature>
<dbReference type="PANTHER" id="PTHR37315">
    <property type="entry name" value="UPF0311 PROTEIN BLR7842"/>
    <property type="match status" value="1"/>
</dbReference>
<dbReference type="Gene3D" id="2.40.160.20">
    <property type="match status" value="1"/>
</dbReference>
<name>A0A0G9MYH1_9SPHN</name>
<sequence>MRIAATIIGAIAMTATPAAAQEAPPRLVPAFTIVAEIGPAEELGATARGPRRIIPITGGTIEGEGISGTVRPGAWDWQVDRADGCTELEAVYFVETDDGAVINVNNRATICPPAQGEESAPVFTRPIFEAPLGAYQWLGQGTFVGRLGLATDHPVPAVRIEVFRVQ</sequence>
<dbReference type="STRING" id="1581420.AAW00_04995"/>
<dbReference type="Pfam" id="PF11578">
    <property type="entry name" value="DUF3237"/>
    <property type="match status" value="1"/>
</dbReference>
<feature type="signal peptide" evidence="1">
    <location>
        <begin position="1"/>
        <end position="20"/>
    </location>
</feature>
<reference evidence="2 3" key="1">
    <citation type="submission" date="2015-04" db="EMBL/GenBank/DDBJ databases">
        <title>The draft genome sequence of Erythrobacter luteus KA37.</title>
        <authorList>
            <person name="Zhuang L."/>
            <person name="Liu Y."/>
            <person name="Shao Z."/>
        </authorList>
    </citation>
    <scope>NUCLEOTIDE SEQUENCE [LARGE SCALE GENOMIC DNA]</scope>
    <source>
        <strain evidence="2 3">KA37</strain>
    </source>
</reference>
<dbReference type="PATRIC" id="fig|1581420.6.peg.1007"/>
<gene>
    <name evidence="2" type="ORF">AAW00_04995</name>
</gene>
<accession>A0A0G9MYH1</accession>